<evidence type="ECO:0000313" key="3">
    <source>
        <dbReference type="EMBL" id="KAL0486916.1"/>
    </source>
</evidence>
<keyword evidence="1" id="KW-0378">Hydrolase</keyword>
<dbReference type="Pfam" id="PF00293">
    <property type="entry name" value="NUDIX"/>
    <property type="match status" value="1"/>
</dbReference>
<protein>
    <submittedName>
        <fullName evidence="3">RNA pyrophosphohydrolase</fullName>
    </submittedName>
</protein>
<dbReference type="EMBL" id="JAOPGA020001283">
    <property type="protein sequence ID" value="KAL0486916.1"/>
    <property type="molecule type" value="Genomic_DNA"/>
</dbReference>
<gene>
    <name evidence="3" type="ORF">AKO1_012136</name>
</gene>
<dbReference type="SUPFAM" id="SSF55811">
    <property type="entry name" value="Nudix"/>
    <property type="match status" value="1"/>
</dbReference>
<dbReference type="GO" id="GO:0006754">
    <property type="term" value="P:ATP biosynthetic process"/>
    <property type="evidence" value="ECO:0007669"/>
    <property type="project" value="TreeGrafter"/>
</dbReference>
<dbReference type="InterPro" id="IPR000086">
    <property type="entry name" value="NUDIX_hydrolase_dom"/>
</dbReference>
<comment type="caution">
    <text evidence="3">The sequence shown here is derived from an EMBL/GenBank/DDBJ whole genome shotgun (WGS) entry which is preliminary data.</text>
</comment>
<evidence type="ECO:0000259" key="2">
    <source>
        <dbReference type="PROSITE" id="PS51462"/>
    </source>
</evidence>
<sequence length="162" mass="18835">MEQFLDHKIVLVKGRRSMGLPKHGAISESDIDETKFRGYSFPKGHIEEGESEIEATYREVWEECGILKENLELANKVGHLVKLDKGREVHLYLFGYKKSEKDVNPPDLVPILVEEIMEAKWVTIKSVVDGDIKVKEEILKFFRQNLSAIFEEYNKYLTKIHQ</sequence>
<dbReference type="AlphaFoldDB" id="A0AAW2ZCK3"/>
<dbReference type="InterPro" id="IPR051325">
    <property type="entry name" value="Nudix_hydrolase_domain"/>
</dbReference>
<proteinExistence type="predicted"/>
<name>A0AAW2ZCK3_9EUKA</name>
<dbReference type="PANTHER" id="PTHR21340:SF0">
    <property type="entry name" value="BIS(5'-NUCLEOSYL)-TETRAPHOSPHATASE [ASYMMETRICAL]"/>
    <property type="match status" value="1"/>
</dbReference>
<dbReference type="InterPro" id="IPR015797">
    <property type="entry name" value="NUDIX_hydrolase-like_dom_sf"/>
</dbReference>
<keyword evidence="4" id="KW-1185">Reference proteome</keyword>
<dbReference type="Proteomes" id="UP001431209">
    <property type="component" value="Unassembled WGS sequence"/>
</dbReference>
<feature type="domain" description="Nudix hydrolase" evidence="2">
    <location>
        <begin position="1"/>
        <end position="144"/>
    </location>
</feature>
<dbReference type="GO" id="GO:0004081">
    <property type="term" value="F:bis(5'-nucleosyl)-tetraphosphatase (asymmetrical) activity"/>
    <property type="evidence" value="ECO:0007669"/>
    <property type="project" value="TreeGrafter"/>
</dbReference>
<dbReference type="GO" id="GO:0006167">
    <property type="term" value="P:AMP biosynthetic process"/>
    <property type="evidence" value="ECO:0007669"/>
    <property type="project" value="TreeGrafter"/>
</dbReference>
<evidence type="ECO:0000256" key="1">
    <source>
        <dbReference type="ARBA" id="ARBA00022801"/>
    </source>
</evidence>
<reference evidence="3 4" key="1">
    <citation type="submission" date="2024-03" db="EMBL/GenBank/DDBJ databases">
        <title>The Acrasis kona genome and developmental transcriptomes reveal deep origins of eukaryotic multicellular pathways.</title>
        <authorList>
            <person name="Sheikh S."/>
            <person name="Fu C.-J."/>
            <person name="Brown M.W."/>
            <person name="Baldauf S.L."/>
        </authorList>
    </citation>
    <scope>NUCLEOTIDE SEQUENCE [LARGE SCALE GENOMIC DNA]</scope>
    <source>
        <strain evidence="3 4">ATCC MYA-3509</strain>
    </source>
</reference>
<dbReference type="PANTHER" id="PTHR21340">
    <property type="entry name" value="DIADENOSINE 5,5-P1,P4-TETRAPHOSPHATE PYROPHOSPHOHYDROLASE MUTT"/>
    <property type="match status" value="1"/>
</dbReference>
<organism evidence="3 4">
    <name type="scientific">Acrasis kona</name>
    <dbReference type="NCBI Taxonomy" id="1008807"/>
    <lineage>
        <taxon>Eukaryota</taxon>
        <taxon>Discoba</taxon>
        <taxon>Heterolobosea</taxon>
        <taxon>Tetramitia</taxon>
        <taxon>Eutetramitia</taxon>
        <taxon>Acrasidae</taxon>
        <taxon>Acrasis</taxon>
    </lineage>
</organism>
<dbReference type="Gene3D" id="3.90.79.10">
    <property type="entry name" value="Nucleoside Triphosphate Pyrophosphohydrolase"/>
    <property type="match status" value="1"/>
</dbReference>
<accession>A0AAW2ZCK3</accession>
<evidence type="ECO:0000313" key="4">
    <source>
        <dbReference type="Proteomes" id="UP001431209"/>
    </source>
</evidence>
<dbReference type="PROSITE" id="PS51462">
    <property type="entry name" value="NUDIX"/>
    <property type="match status" value="1"/>
</dbReference>